<dbReference type="InterPro" id="IPR051913">
    <property type="entry name" value="GH2_Domain-Containing"/>
</dbReference>
<dbReference type="InterPro" id="IPR017853">
    <property type="entry name" value="GH"/>
</dbReference>
<dbReference type="InterPro" id="IPR006101">
    <property type="entry name" value="Glyco_hydro_2"/>
</dbReference>
<sequence length="758" mass="85596">MVQKLNSFWRIEGEGREITLPDCPLSLPAHYYSEGDCQGCFVYRLCFDDLYPEKESKKLVFEGAMLKLKVSLNGKQLGEKISGFLPVEYDVTGLVKRKGNELIAEVDGFEDPAIPPFGNVVDYLTYAGLYREVKLVSHNKRHLEDIFVRASASGKMQIQAKDENGDLVSDLRGTLYLGEREIGSFEGSEAFFEGISPYSHLHPTLYRLKIVFNDEEYDLDAGFRDVEWKEDGFYLNGKKTKLFGLNRHQSFPYLGMAAAKGLQEEDARKIKELGLNVVRTSHYPQSEHFLNACDRLGLFVIDEIPGWQHIGDKAWQDKSAQMARGMIKKERNHPCLIAYGLRIDESPDNHDYYSRLEKIKNELDPSRASIGVRNFKGSELLEDIYGYNDFSCSSLAHGLDDPKTYGEKGHARLVTEHNGHMFPTKMGDRDERAAEHALRHLKVIDDAIKFESLAGEIGWCAFDYGTHRDFGSGDHICYHGVFSQFRVKKAAAYAIESQFASADVAYIPYSLELGDYSESKLPSPLPIFTNADSVSFYRGEDLIGEFLPNRKLFPHLPHPPVFIDSYISESALPPFLKGRMRKWVAKAFNYAAINGLNKLKLRHKLLLFYLMKRHRLSYSEVADIFTRAAGLWGAEKKGFRFEFYRGGNLVNVLTRGPFHYQKLEVSQSSSTLPIGDQAAVYLNKTDDHGNPLKYDYSVVEVKAMGDIELCSPAIFSLEAGQSAIYVRGKEGKAGSGSLLIKCGQIETNVSFKIEKAED</sequence>
<gene>
    <name evidence="2" type="ORF">IAC61_02580</name>
</gene>
<comment type="caution">
    <text evidence="2">The sequence shown here is derived from an EMBL/GenBank/DDBJ whole genome shotgun (WGS) entry which is preliminary data.</text>
</comment>
<dbReference type="Gene3D" id="3.20.20.80">
    <property type="entry name" value="Glycosidases"/>
    <property type="match status" value="1"/>
</dbReference>
<dbReference type="PANTHER" id="PTHR42732:SF1">
    <property type="entry name" value="BETA-MANNOSIDASE"/>
    <property type="match status" value="1"/>
</dbReference>
<dbReference type="InterPro" id="IPR008979">
    <property type="entry name" value="Galactose-bd-like_sf"/>
</dbReference>
<protein>
    <recommendedName>
        <fullName evidence="1">Glycoside hydrolase family 2 catalytic domain-containing protein</fullName>
    </recommendedName>
</protein>
<feature type="domain" description="Glycoside hydrolase family 2 catalytic" evidence="1">
    <location>
        <begin position="227"/>
        <end position="368"/>
    </location>
</feature>
<name>A0A9D9DG14_9FIRM</name>
<dbReference type="InterPro" id="IPR006103">
    <property type="entry name" value="Glyco_hydro_2_cat"/>
</dbReference>
<accession>A0A9D9DG14</accession>
<dbReference type="GO" id="GO:0004553">
    <property type="term" value="F:hydrolase activity, hydrolyzing O-glycosyl compounds"/>
    <property type="evidence" value="ECO:0007669"/>
    <property type="project" value="InterPro"/>
</dbReference>
<dbReference type="EMBL" id="JADINA010000019">
    <property type="protein sequence ID" value="MBO8426192.1"/>
    <property type="molecule type" value="Genomic_DNA"/>
</dbReference>
<dbReference type="SUPFAM" id="SSF49785">
    <property type="entry name" value="Galactose-binding domain-like"/>
    <property type="match status" value="1"/>
</dbReference>
<dbReference type="AlphaFoldDB" id="A0A9D9DG14"/>
<organism evidence="2 3">
    <name type="scientific">Candidatus Alloenteromonas pullistercoris</name>
    <dbReference type="NCBI Taxonomy" id="2840785"/>
    <lineage>
        <taxon>Bacteria</taxon>
        <taxon>Bacillati</taxon>
        <taxon>Bacillota</taxon>
        <taxon>Bacillota incertae sedis</taxon>
        <taxon>Candidatus Alloenteromonas</taxon>
    </lineage>
</organism>
<dbReference type="Proteomes" id="UP000823634">
    <property type="component" value="Unassembled WGS sequence"/>
</dbReference>
<dbReference type="InterPro" id="IPR023230">
    <property type="entry name" value="Glyco_hydro_2_CS"/>
</dbReference>
<dbReference type="SUPFAM" id="SSF51445">
    <property type="entry name" value="(Trans)glycosidases"/>
    <property type="match status" value="1"/>
</dbReference>
<dbReference type="PANTHER" id="PTHR42732">
    <property type="entry name" value="BETA-GALACTOSIDASE"/>
    <property type="match status" value="1"/>
</dbReference>
<dbReference type="GO" id="GO:0005975">
    <property type="term" value="P:carbohydrate metabolic process"/>
    <property type="evidence" value="ECO:0007669"/>
    <property type="project" value="InterPro"/>
</dbReference>
<reference evidence="2" key="1">
    <citation type="submission" date="2020-10" db="EMBL/GenBank/DDBJ databases">
        <authorList>
            <person name="Gilroy R."/>
        </authorList>
    </citation>
    <scope>NUCLEOTIDE SEQUENCE</scope>
    <source>
        <strain evidence="2">17113</strain>
    </source>
</reference>
<dbReference type="PRINTS" id="PR00132">
    <property type="entry name" value="GLHYDRLASE2"/>
</dbReference>
<dbReference type="Pfam" id="PF02836">
    <property type="entry name" value="Glyco_hydro_2_C"/>
    <property type="match status" value="1"/>
</dbReference>
<evidence type="ECO:0000313" key="2">
    <source>
        <dbReference type="EMBL" id="MBO8426192.1"/>
    </source>
</evidence>
<reference evidence="2" key="2">
    <citation type="journal article" date="2021" name="PeerJ">
        <title>Extensive microbial diversity within the chicken gut microbiome revealed by metagenomics and culture.</title>
        <authorList>
            <person name="Gilroy R."/>
            <person name="Ravi A."/>
            <person name="Getino M."/>
            <person name="Pursley I."/>
            <person name="Horton D.L."/>
            <person name="Alikhan N.F."/>
            <person name="Baker D."/>
            <person name="Gharbi K."/>
            <person name="Hall N."/>
            <person name="Watson M."/>
            <person name="Adriaenssens E.M."/>
            <person name="Foster-Nyarko E."/>
            <person name="Jarju S."/>
            <person name="Secka A."/>
            <person name="Antonio M."/>
            <person name="Oren A."/>
            <person name="Chaudhuri R.R."/>
            <person name="La Ragione R."/>
            <person name="Hildebrand F."/>
            <person name="Pallen M.J."/>
        </authorList>
    </citation>
    <scope>NUCLEOTIDE SEQUENCE</scope>
    <source>
        <strain evidence="2">17113</strain>
    </source>
</reference>
<dbReference type="Gene3D" id="2.60.120.260">
    <property type="entry name" value="Galactose-binding domain-like"/>
    <property type="match status" value="1"/>
</dbReference>
<proteinExistence type="predicted"/>
<dbReference type="PROSITE" id="PS00719">
    <property type="entry name" value="GLYCOSYL_HYDROL_F2_1"/>
    <property type="match status" value="1"/>
</dbReference>
<evidence type="ECO:0000259" key="1">
    <source>
        <dbReference type="Pfam" id="PF02836"/>
    </source>
</evidence>
<evidence type="ECO:0000313" key="3">
    <source>
        <dbReference type="Proteomes" id="UP000823634"/>
    </source>
</evidence>